<evidence type="ECO:0000256" key="3">
    <source>
        <dbReference type="SAM" id="SignalP"/>
    </source>
</evidence>
<reference evidence="5" key="1">
    <citation type="submission" date="2023-07" db="EMBL/GenBank/DDBJ databases">
        <title>Draft genome sequence of Agarivorans aestuarii strain ZMCS4, a CAZymes producing bacteria isolated from the marine brown algae Clodostephus spongiosus.</title>
        <authorList>
            <person name="Lorente B."/>
            <person name="Cabral C."/>
            <person name="Frias J."/>
            <person name="Faria J."/>
            <person name="Toubarro D."/>
        </authorList>
    </citation>
    <scope>NUCLEOTIDE SEQUENCE [LARGE SCALE GENOMIC DNA]</scope>
    <source>
        <strain evidence="5">ZMCS4</strain>
    </source>
</reference>
<evidence type="ECO:0000256" key="2">
    <source>
        <dbReference type="ARBA" id="ARBA00022729"/>
    </source>
</evidence>
<accession>A0ABU7G7W2</accession>
<comment type="similarity">
    <text evidence="1">Belongs to the bacterial solute-binding protein 1 family.</text>
</comment>
<dbReference type="RefSeq" id="WP_329776372.1">
    <property type="nucleotide sequence ID" value="NZ_JAYDYW010000013.1"/>
</dbReference>
<dbReference type="Gene3D" id="3.40.190.10">
    <property type="entry name" value="Periplasmic binding protein-like II"/>
    <property type="match status" value="2"/>
</dbReference>
<comment type="caution">
    <text evidence="4">The sequence shown here is derived from an EMBL/GenBank/DDBJ whole genome shotgun (WGS) entry which is preliminary data.</text>
</comment>
<dbReference type="PANTHER" id="PTHR30006:SF15">
    <property type="entry name" value="IRON-UTILIZATION PERIPLASMIC PROTEIN"/>
    <property type="match status" value="1"/>
</dbReference>
<dbReference type="EMBL" id="JAYDYW010000013">
    <property type="protein sequence ID" value="MEE1675494.1"/>
    <property type="molecule type" value="Genomic_DNA"/>
</dbReference>
<protein>
    <submittedName>
        <fullName evidence="4">Extracellular solute-binding protein</fullName>
    </submittedName>
</protein>
<keyword evidence="5" id="KW-1185">Reference proteome</keyword>
<dbReference type="PIRSF" id="PIRSF002825">
    <property type="entry name" value="CfbpA"/>
    <property type="match status" value="1"/>
</dbReference>
<evidence type="ECO:0000313" key="5">
    <source>
        <dbReference type="Proteomes" id="UP001310248"/>
    </source>
</evidence>
<dbReference type="Proteomes" id="UP001310248">
    <property type="component" value="Unassembled WGS sequence"/>
</dbReference>
<keyword evidence="2 3" id="KW-0732">Signal</keyword>
<dbReference type="PANTHER" id="PTHR30006">
    <property type="entry name" value="THIAMINE-BINDING PERIPLASMIC PROTEIN-RELATED"/>
    <property type="match status" value="1"/>
</dbReference>
<gene>
    <name evidence="4" type="ORF">SNR37_000820</name>
</gene>
<feature type="chain" id="PRO_5045609050" evidence="3">
    <location>
        <begin position="25"/>
        <end position="344"/>
    </location>
</feature>
<name>A0ABU7G7W2_9ALTE</name>
<feature type="signal peptide" evidence="3">
    <location>
        <begin position="1"/>
        <end position="24"/>
    </location>
</feature>
<organism evidence="4 5">
    <name type="scientific">Agarivorans aestuarii</name>
    <dbReference type="NCBI Taxonomy" id="1563703"/>
    <lineage>
        <taxon>Bacteria</taxon>
        <taxon>Pseudomonadati</taxon>
        <taxon>Pseudomonadota</taxon>
        <taxon>Gammaproteobacteria</taxon>
        <taxon>Alteromonadales</taxon>
        <taxon>Alteromonadaceae</taxon>
        <taxon>Agarivorans</taxon>
    </lineage>
</organism>
<dbReference type="Pfam" id="PF01547">
    <property type="entry name" value="SBP_bac_1"/>
    <property type="match status" value="1"/>
</dbReference>
<dbReference type="SUPFAM" id="SSF53850">
    <property type="entry name" value="Periplasmic binding protein-like II"/>
    <property type="match status" value="1"/>
</dbReference>
<proteinExistence type="inferred from homology"/>
<sequence>MNKSVFSSLVAMLASLVVATPALAAEEVNLYSYRQQSLLQPLTDAFTEETGIKVNVVHAAKGLAEKIKAAGENNPADLVLTVDIGRLEEVRAAGLFEAVNSPVIDEVVPAHLRHPDNLWFALTTRARVVYAHKDRVKEGELNSLKDLADPKWEGRICTRSGKHVYNIGLIASVIAEDGEVAAETWLKGLKANLARKPQGNDRAQAKAIFEGQCDLAIANRYYMGKMFYNTKSPEQQEWAEQIRVVYLDQDIGGRGQHINISGAGLLKTAKNKDNAIKLLEFLVGEKAQGLYATANYEEPVRTGIKTDEFIESLGDFKADRISLQEVADQRAAAARLVDRVGYDM</sequence>
<evidence type="ECO:0000313" key="4">
    <source>
        <dbReference type="EMBL" id="MEE1675494.1"/>
    </source>
</evidence>
<dbReference type="InterPro" id="IPR026045">
    <property type="entry name" value="Ferric-bd"/>
</dbReference>
<evidence type="ECO:0000256" key="1">
    <source>
        <dbReference type="ARBA" id="ARBA00008520"/>
    </source>
</evidence>
<dbReference type="InterPro" id="IPR006059">
    <property type="entry name" value="SBP"/>
</dbReference>